<reference evidence="1" key="1">
    <citation type="journal article" date="2022" name="Front. Genet.">
        <title>Chromosome-Scale Assembly of the Dendrobium nobile Genome Provides Insights Into the Molecular Mechanism of the Biosynthesis of the Medicinal Active Ingredient of Dendrobium.</title>
        <authorList>
            <person name="Xu Q."/>
            <person name="Niu S.-C."/>
            <person name="Li K.-L."/>
            <person name="Zheng P.-J."/>
            <person name="Zhang X.-J."/>
            <person name="Jia Y."/>
            <person name="Liu Y."/>
            <person name="Niu Y.-X."/>
            <person name="Yu L.-H."/>
            <person name="Chen D.-F."/>
            <person name="Zhang G.-Q."/>
        </authorList>
    </citation>
    <scope>NUCLEOTIDE SEQUENCE</scope>
    <source>
        <tissue evidence="1">Leaf</tissue>
    </source>
</reference>
<gene>
    <name evidence="1" type="ORF">KFK09_011181</name>
</gene>
<protein>
    <submittedName>
        <fullName evidence="1">Uncharacterized protein</fullName>
    </submittedName>
</protein>
<keyword evidence="2" id="KW-1185">Reference proteome</keyword>
<evidence type="ECO:0000313" key="1">
    <source>
        <dbReference type="EMBL" id="KAI0510576.1"/>
    </source>
</evidence>
<accession>A0A8T3BC53</accession>
<evidence type="ECO:0000313" key="2">
    <source>
        <dbReference type="Proteomes" id="UP000829196"/>
    </source>
</evidence>
<comment type="caution">
    <text evidence="1">The sequence shown here is derived from an EMBL/GenBank/DDBJ whole genome shotgun (WGS) entry which is preliminary data.</text>
</comment>
<dbReference type="Proteomes" id="UP000829196">
    <property type="component" value="Unassembled WGS sequence"/>
</dbReference>
<dbReference type="EMBL" id="JAGYWB010000009">
    <property type="protein sequence ID" value="KAI0510576.1"/>
    <property type="molecule type" value="Genomic_DNA"/>
</dbReference>
<organism evidence="1 2">
    <name type="scientific">Dendrobium nobile</name>
    <name type="common">Orchid</name>
    <dbReference type="NCBI Taxonomy" id="94219"/>
    <lineage>
        <taxon>Eukaryota</taxon>
        <taxon>Viridiplantae</taxon>
        <taxon>Streptophyta</taxon>
        <taxon>Embryophyta</taxon>
        <taxon>Tracheophyta</taxon>
        <taxon>Spermatophyta</taxon>
        <taxon>Magnoliopsida</taxon>
        <taxon>Liliopsida</taxon>
        <taxon>Asparagales</taxon>
        <taxon>Orchidaceae</taxon>
        <taxon>Epidendroideae</taxon>
        <taxon>Malaxideae</taxon>
        <taxon>Dendrobiinae</taxon>
        <taxon>Dendrobium</taxon>
    </lineage>
</organism>
<name>A0A8T3BC53_DENNO</name>
<dbReference type="AlphaFoldDB" id="A0A8T3BC53"/>
<sequence>MGGIGLPSLHSLQFSFNCSLISRIYNTHSPLSIWLFKVYITPWKEPTSKSSKFWKQVCSDANSAKDCFHFKVTAFSKFALYWDHWYKDKCLREVADFTSFLSSFPVNDSISVILEGENWKLPSSLPHAVHKAFSDIVIAPGSHENIY</sequence>
<proteinExistence type="predicted"/>